<dbReference type="Proteomes" id="UP000554235">
    <property type="component" value="Unassembled WGS sequence"/>
</dbReference>
<comment type="caution">
    <text evidence="2">The sequence shown here is derived from an EMBL/GenBank/DDBJ whole genome shotgun (WGS) entry which is preliminary data.</text>
</comment>
<dbReference type="AlphaFoldDB" id="A0A8H4LMN2"/>
<organism evidence="2 3">
    <name type="scientific">Fusarium albosuccineum</name>
    <dbReference type="NCBI Taxonomy" id="1237068"/>
    <lineage>
        <taxon>Eukaryota</taxon>
        <taxon>Fungi</taxon>
        <taxon>Dikarya</taxon>
        <taxon>Ascomycota</taxon>
        <taxon>Pezizomycotina</taxon>
        <taxon>Sordariomycetes</taxon>
        <taxon>Hypocreomycetidae</taxon>
        <taxon>Hypocreales</taxon>
        <taxon>Nectriaceae</taxon>
        <taxon>Fusarium</taxon>
        <taxon>Fusarium decemcellulare species complex</taxon>
    </lineage>
</organism>
<protein>
    <submittedName>
        <fullName evidence="2">Uncharacterized protein</fullName>
    </submittedName>
</protein>
<evidence type="ECO:0000256" key="1">
    <source>
        <dbReference type="SAM" id="MobiDB-lite"/>
    </source>
</evidence>
<proteinExistence type="predicted"/>
<accession>A0A8H4LMN2</accession>
<evidence type="ECO:0000313" key="3">
    <source>
        <dbReference type="Proteomes" id="UP000554235"/>
    </source>
</evidence>
<reference evidence="2 3" key="1">
    <citation type="submission" date="2020-01" db="EMBL/GenBank/DDBJ databases">
        <title>Identification and distribution of gene clusters putatively required for synthesis of sphingolipid metabolism inhibitors in phylogenetically diverse species of the filamentous fungus Fusarium.</title>
        <authorList>
            <person name="Kim H.-S."/>
            <person name="Busman M."/>
            <person name="Brown D.W."/>
            <person name="Divon H."/>
            <person name="Uhlig S."/>
            <person name="Proctor R.H."/>
        </authorList>
    </citation>
    <scope>NUCLEOTIDE SEQUENCE [LARGE SCALE GENOMIC DNA]</scope>
    <source>
        <strain evidence="2 3">NRRL 20459</strain>
    </source>
</reference>
<evidence type="ECO:0000313" key="2">
    <source>
        <dbReference type="EMBL" id="KAF4470214.1"/>
    </source>
</evidence>
<name>A0A8H4LMN2_9HYPO</name>
<feature type="region of interest" description="Disordered" evidence="1">
    <location>
        <begin position="1"/>
        <end position="31"/>
    </location>
</feature>
<dbReference type="EMBL" id="JAADYS010000383">
    <property type="protein sequence ID" value="KAF4470214.1"/>
    <property type="molecule type" value="Genomic_DNA"/>
</dbReference>
<keyword evidence="3" id="KW-1185">Reference proteome</keyword>
<sequence length="187" mass="20903">MSERMQSNDAIPENFGRAERSTRRRSTLQHVDVDMNSAENSPLKGRHSIFKFGSNGEVAYLKDQLGEHATKLAELSTLVGSHSDKLEDHANLIEENEQLVTINGNATFSLQDTTEAIIGRLEDASLENSRRIGDLTDKEKLAKSYDDLKKGQDTFNARVDDRLAKLEAMVFRALYGETTQKLSEMGV</sequence>
<gene>
    <name evidence="2" type="ORF">FALBO_2886</name>
</gene>